<gene>
    <name evidence="1" type="ORF">SAMN05216550_113236</name>
</gene>
<dbReference type="InterPro" id="IPR036215">
    <property type="entry name" value="TM0957-like_sf"/>
</dbReference>
<dbReference type="EMBL" id="FNZM01000013">
    <property type="protein sequence ID" value="SEK02912.1"/>
    <property type="molecule type" value="Genomic_DNA"/>
</dbReference>
<keyword evidence="1" id="KW-0449">Lipoprotein</keyword>
<accession>A0AAQ1GJI0</accession>
<comment type="caution">
    <text evidence="1">The sequence shown here is derived from an EMBL/GenBank/DDBJ whole genome shotgun (WGS) entry which is preliminary data.</text>
</comment>
<evidence type="ECO:0000313" key="2">
    <source>
        <dbReference type="Proteomes" id="UP000183529"/>
    </source>
</evidence>
<dbReference type="InterPro" id="IPR014582">
    <property type="entry name" value="UCP033535_lipo"/>
</dbReference>
<dbReference type="RefSeq" id="WP_074985475.1">
    <property type="nucleotide sequence ID" value="NZ_CADFGN010000001.1"/>
</dbReference>
<proteinExistence type="predicted"/>
<sequence length="223" mass="23665">MVDSIGAVVRRTFGGAAKSLRVVLGVGVVVAVGGCHVVTDQELAAIRAQGQHHGPDPVKMFNDQMIPYADKNAKPAAQVIGALSQNFDDACKQYGFRQSSAFPCNFWIRVAGKVTRIDTTSRVGRAYVDVTPPGGGEAVHVALETGPVVIGTGVRDGFPGVKYGDFDDQSKFAVFGQEINKLVVAHAQESLKLKIGQTVDVAAVYSSWSEPAGEIRAIPVAWK</sequence>
<name>A0AAQ1GJI0_9BURK</name>
<dbReference type="SUPFAM" id="SSF141318">
    <property type="entry name" value="TM0957-like"/>
    <property type="match status" value="1"/>
</dbReference>
<reference evidence="1 2" key="1">
    <citation type="submission" date="2016-10" db="EMBL/GenBank/DDBJ databases">
        <authorList>
            <person name="Varghese N."/>
            <person name="Submissions S."/>
        </authorList>
    </citation>
    <scope>NUCLEOTIDE SEQUENCE [LARGE SCALE GENOMIC DNA]</scope>
    <source>
        <strain evidence="1 2">LMG 22274</strain>
    </source>
</reference>
<protein>
    <submittedName>
        <fullName evidence="1">Predicted lipoprotein</fullName>
    </submittedName>
</protein>
<dbReference type="Proteomes" id="UP000183529">
    <property type="component" value="Unassembled WGS sequence"/>
</dbReference>
<evidence type="ECO:0000313" key="1">
    <source>
        <dbReference type="EMBL" id="SEK02912.1"/>
    </source>
</evidence>
<organism evidence="1 2">
    <name type="scientific">Paraburkholderia tropica</name>
    <dbReference type="NCBI Taxonomy" id="92647"/>
    <lineage>
        <taxon>Bacteria</taxon>
        <taxon>Pseudomonadati</taxon>
        <taxon>Pseudomonadota</taxon>
        <taxon>Betaproteobacteria</taxon>
        <taxon>Burkholderiales</taxon>
        <taxon>Burkholderiaceae</taxon>
        <taxon>Paraburkholderia</taxon>
    </lineage>
</organism>
<dbReference type="AlphaFoldDB" id="A0AAQ1GJI0"/>
<dbReference type="Pfam" id="PF10054">
    <property type="entry name" value="DUF2291"/>
    <property type="match status" value="1"/>
</dbReference>